<dbReference type="Gene3D" id="3.30.70.100">
    <property type="match status" value="1"/>
</dbReference>
<dbReference type="AlphaFoldDB" id="A0A512AN74"/>
<dbReference type="EMBL" id="BJYR01000019">
    <property type="protein sequence ID" value="GEO01160.1"/>
    <property type="molecule type" value="Genomic_DNA"/>
</dbReference>
<proteinExistence type="predicted"/>
<dbReference type="GO" id="GO:0016491">
    <property type="term" value="F:oxidoreductase activity"/>
    <property type="evidence" value="ECO:0007669"/>
    <property type="project" value="InterPro"/>
</dbReference>
<evidence type="ECO:0000259" key="1">
    <source>
        <dbReference type="Pfam" id="PF07110"/>
    </source>
</evidence>
<protein>
    <recommendedName>
        <fullName evidence="1">EthD domain-containing protein</fullName>
    </recommendedName>
</protein>
<dbReference type="InterPro" id="IPR009799">
    <property type="entry name" value="EthD_dom"/>
</dbReference>
<comment type="caution">
    <text evidence="2">The sequence shown here is derived from an EMBL/GenBank/DDBJ whole genome shotgun (WGS) entry which is preliminary data.</text>
</comment>
<sequence length="119" mass="13638">MIKMTMFLKRKAGMSHEDFVKHHVEVHGPKFRSIPEAEGHCLRYIQTHPVALETDVAKNADFDGTAELWFDSEQGMQAVLTSDTYKNVVFPDEKTFLDHDNTLILVGEQEEIIGEYREG</sequence>
<dbReference type="Proteomes" id="UP000321464">
    <property type="component" value="Unassembled WGS sequence"/>
</dbReference>
<gene>
    <name evidence="2" type="ORF">NSE01_29920</name>
</gene>
<keyword evidence="3" id="KW-1185">Reference proteome</keyword>
<name>A0A512AN74_9SPHN</name>
<feature type="domain" description="EthD" evidence="1">
    <location>
        <begin position="11"/>
        <end position="99"/>
    </location>
</feature>
<dbReference type="RefSeq" id="WP_170233855.1">
    <property type="nucleotide sequence ID" value="NZ_BJYR01000019.1"/>
</dbReference>
<reference evidence="2 3" key="1">
    <citation type="submission" date="2019-07" db="EMBL/GenBank/DDBJ databases">
        <title>Whole genome shotgun sequence of Novosphingobium sediminis NBRC 106119.</title>
        <authorList>
            <person name="Hosoyama A."/>
            <person name="Uohara A."/>
            <person name="Ohji S."/>
            <person name="Ichikawa N."/>
        </authorList>
    </citation>
    <scope>NUCLEOTIDE SEQUENCE [LARGE SCALE GENOMIC DNA]</scope>
    <source>
        <strain evidence="2 3">NBRC 106119</strain>
    </source>
</reference>
<dbReference type="SUPFAM" id="SSF54909">
    <property type="entry name" value="Dimeric alpha+beta barrel"/>
    <property type="match status" value="1"/>
</dbReference>
<evidence type="ECO:0000313" key="2">
    <source>
        <dbReference type="EMBL" id="GEO01160.1"/>
    </source>
</evidence>
<evidence type="ECO:0000313" key="3">
    <source>
        <dbReference type="Proteomes" id="UP000321464"/>
    </source>
</evidence>
<organism evidence="2 3">
    <name type="scientific">Novosphingobium sediminis</name>
    <dbReference type="NCBI Taxonomy" id="707214"/>
    <lineage>
        <taxon>Bacteria</taxon>
        <taxon>Pseudomonadati</taxon>
        <taxon>Pseudomonadota</taxon>
        <taxon>Alphaproteobacteria</taxon>
        <taxon>Sphingomonadales</taxon>
        <taxon>Sphingomonadaceae</taxon>
        <taxon>Novosphingobium</taxon>
    </lineage>
</organism>
<dbReference type="InterPro" id="IPR011008">
    <property type="entry name" value="Dimeric_a/b-barrel"/>
</dbReference>
<dbReference type="Pfam" id="PF07110">
    <property type="entry name" value="EthD"/>
    <property type="match status" value="1"/>
</dbReference>
<accession>A0A512AN74</accession>
<dbReference type="NCBIfam" id="TIGR02118">
    <property type="entry name" value="EthD family reductase"/>
    <property type="match status" value="1"/>
</dbReference>